<dbReference type="AlphaFoldDB" id="A0AAW3ZS57"/>
<keyword evidence="4" id="KW-1185">Reference proteome</keyword>
<dbReference type="EMBL" id="JADBHS010000002">
    <property type="protein sequence ID" value="MBE2985858.1"/>
    <property type="molecule type" value="Genomic_DNA"/>
</dbReference>
<name>A0AAW3ZS57_9BACT</name>
<evidence type="ECO:0000256" key="1">
    <source>
        <dbReference type="SAM" id="Phobius"/>
    </source>
</evidence>
<evidence type="ECO:0000313" key="5">
    <source>
        <dbReference type="Proteomes" id="UP001318760"/>
    </source>
</evidence>
<accession>A0AAW3ZS57</accession>
<organism evidence="3 4">
    <name type="scientific">Campylobacter californiensis</name>
    <dbReference type="NCBI Taxonomy" id="1032243"/>
    <lineage>
        <taxon>Bacteria</taxon>
        <taxon>Pseudomonadati</taxon>
        <taxon>Campylobacterota</taxon>
        <taxon>Epsilonproteobacteria</taxon>
        <taxon>Campylobacterales</taxon>
        <taxon>Campylobacteraceae</taxon>
        <taxon>Campylobacter</taxon>
    </lineage>
</organism>
<dbReference type="RefSeq" id="WP_169937608.1">
    <property type="nucleotide sequence ID" value="NZ_CP012545.1"/>
</dbReference>
<comment type="caution">
    <text evidence="3">The sequence shown here is derived from an EMBL/GenBank/DDBJ whole genome shotgun (WGS) entry which is preliminary data.</text>
</comment>
<reference evidence="3 4" key="1">
    <citation type="submission" date="2015-08" db="EMBL/GenBank/DDBJ databases">
        <title>Comparative genomics of the Campylobacter concisus group.</title>
        <authorList>
            <person name="Yee E."/>
            <person name="Chapman M.H."/>
            <person name="Huynh S."/>
            <person name="Bono J.L."/>
            <person name="On S.L."/>
            <person name="St Leger J."/>
            <person name="Foster G."/>
            <person name="Parker C.T."/>
            <person name="Miller W.G."/>
        </authorList>
    </citation>
    <scope>NUCLEOTIDE SEQUENCE [LARGE SCALE GENOMIC DNA]</scope>
    <source>
        <strain evidence="3 4">RM9337</strain>
    </source>
</reference>
<keyword evidence="1" id="KW-0472">Membrane</keyword>
<gene>
    <name evidence="2" type="ORF">CCAL12919_01730</name>
    <name evidence="3" type="ORF">CCAL9337_01010</name>
</gene>
<evidence type="ECO:0000313" key="3">
    <source>
        <dbReference type="EMBL" id="MBE3607317.1"/>
    </source>
</evidence>
<keyword evidence="1" id="KW-1133">Transmembrane helix</keyword>
<reference evidence="2 5" key="2">
    <citation type="submission" date="2020-10" db="EMBL/GenBank/DDBJ databases">
        <title>Campylobacter californiensis sp. nov. isolated from cattle and feral swine in California.</title>
        <authorList>
            <person name="Miller W.G."/>
        </authorList>
    </citation>
    <scope>NUCLEOTIDE SEQUENCE [LARGE SCALE GENOMIC DNA]</scope>
    <source>
        <strain evidence="2 5">RM12919</strain>
    </source>
</reference>
<evidence type="ECO:0000313" key="2">
    <source>
        <dbReference type="EMBL" id="MBE2985858.1"/>
    </source>
</evidence>
<evidence type="ECO:0008006" key="6">
    <source>
        <dbReference type="Google" id="ProtNLM"/>
    </source>
</evidence>
<proteinExistence type="predicted"/>
<feature type="transmembrane region" description="Helical" evidence="1">
    <location>
        <begin position="156"/>
        <end position="174"/>
    </location>
</feature>
<sequence length="181" mass="20355">MQISLFAQNFVIKNDQILSDMVVQKIEIIGTELKQKSGVSLFLAAYETFGERGIYDEFRSLNLKPPYAVLILGKNEHKVEIYADEETLKLFDKERILSPYPERGTILPILTSKNGKDIFNAALLNGYADIAEGIAASQNITLENSIGNANKTTLNFIRLLVYGSMAFVVVFIIYRKRAKRG</sequence>
<keyword evidence="1" id="KW-0812">Transmembrane</keyword>
<evidence type="ECO:0000313" key="4">
    <source>
        <dbReference type="Proteomes" id="UP000650616"/>
    </source>
</evidence>
<protein>
    <recommendedName>
        <fullName evidence="6">TPM domain-containing protein</fullName>
    </recommendedName>
</protein>
<dbReference type="Proteomes" id="UP001318760">
    <property type="component" value="Unassembled WGS sequence"/>
</dbReference>
<dbReference type="Proteomes" id="UP000650616">
    <property type="component" value="Unassembled WGS sequence"/>
</dbReference>
<dbReference type="EMBL" id="LIWG01000001">
    <property type="protein sequence ID" value="MBE3607317.1"/>
    <property type="molecule type" value="Genomic_DNA"/>
</dbReference>